<gene>
    <name evidence="2" type="ORF">LK10_06790</name>
</gene>
<name>A0A0B2AQL7_9MICC</name>
<protein>
    <submittedName>
        <fullName evidence="2">Uncharacterized protein</fullName>
    </submittedName>
</protein>
<organism evidence="2 3">
    <name type="scientific">Sinomonas humi</name>
    <dbReference type="NCBI Taxonomy" id="1338436"/>
    <lineage>
        <taxon>Bacteria</taxon>
        <taxon>Bacillati</taxon>
        <taxon>Actinomycetota</taxon>
        <taxon>Actinomycetes</taxon>
        <taxon>Micrococcales</taxon>
        <taxon>Micrococcaceae</taxon>
        <taxon>Sinomonas</taxon>
    </lineage>
</organism>
<feature type="compositionally biased region" description="Basic and acidic residues" evidence="1">
    <location>
        <begin position="1"/>
        <end position="17"/>
    </location>
</feature>
<dbReference type="STRING" id="1338436.LK10_06790"/>
<proteinExistence type="predicted"/>
<comment type="caution">
    <text evidence="2">The sequence shown here is derived from an EMBL/GenBank/DDBJ whole genome shotgun (WGS) entry which is preliminary data.</text>
</comment>
<dbReference type="AlphaFoldDB" id="A0A0B2AQL7"/>
<dbReference type="EMBL" id="JTDL01000082">
    <property type="protein sequence ID" value="KHL04237.1"/>
    <property type="molecule type" value="Genomic_DNA"/>
</dbReference>
<evidence type="ECO:0000313" key="3">
    <source>
        <dbReference type="Proteomes" id="UP000030982"/>
    </source>
</evidence>
<keyword evidence="3" id="KW-1185">Reference proteome</keyword>
<reference evidence="2 3" key="1">
    <citation type="submission" date="2014-09" db="EMBL/GenBank/DDBJ databases">
        <title>Genome sequence of Sinomonas sp. MUSC 117.</title>
        <authorList>
            <person name="Lee L.-H."/>
        </authorList>
    </citation>
    <scope>NUCLEOTIDE SEQUENCE [LARGE SCALE GENOMIC DNA]</scope>
    <source>
        <strain evidence="2 3">MUSC 117</strain>
    </source>
</reference>
<dbReference type="RefSeq" id="WP_043121378.1">
    <property type="nucleotide sequence ID" value="NZ_JTDL01000082.1"/>
</dbReference>
<dbReference type="OrthoDB" id="4965150at2"/>
<feature type="region of interest" description="Disordered" evidence="1">
    <location>
        <begin position="1"/>
        <end position="36"/>
    </location>
</feature>
<evidence type="ECO:0000313" key="2">
    <source>
        <dbReference type="EMBL" id="KHL04237.1"/>
    </source>
</evidence>
<dbReference type="Proteomes" id="UP000030982">
    <property type="component" value="Unassembled WGS sequence"/>
</dbReference>
<accession>A0A0B2AQL7</accession>
<evidence type="ECO:0000256" key="1">
    <source>
        <dbReference type="SAM" id="MobiDB-lite"/>
    </source>
</evidence>
<sequence>MTGRIELRRPLSQERGGKYRYRQGAAQPSSPGDRGAEERIAQALSGHRQLLNQFRSRIRTLTAKRNEALVRALEDELAISAVANVIGETVPTVRRIALAFEEKPASGLSRDEHIDSLRKIRTELEAAAAAKEALEGEVGILIARAYQAGFTDETHLAGMAGISTESVHNRLRQHLGRPR</sequence>